<dbReference type="EMBL" id="BAABKZ010000002">
    <property type="protein sequence ID" value="GAA5094770.1"/>
    <property type="molecule type" value="Genomic_DNA"/>
</dbReference>
<dbReference type="InterPro" id="IPR009057">
    <property type="entry name" value="Homeodomain-like_sf"/>
</dbReference>
<organism evidence="4 5">
    <name type="scientific">Microbacterium yannicii</name>
    <dbReference type="NCBI Taxonomy" id="671622"/>
    <lineage>
        <taxon>Bacteria</taxon>
        <taxon>Bacillati</taxon>
        <taxon>Actinomycetota</taxon>
        <taxon>Actinomycetes</taxon>
        <taxon>Micrococcales</taxon>
        <taxon>Microbacteriaceae</taxon>
        <taxon>Microbacterium</taxon>
    </lineage>
</organism>
<keyword evidence="5" id="KW-1185">Reference proteome</keyword>
<keyword evidence="1 2" id="KW-0238">DNA-binding</keyword>
<proteinExistence type="predicted"/>
<dbReference type="InterPro" id="IPR050109">
    <property type="entry name" value="HTH-type_TetR-like_transc_reg"/>
</dbReference>
<dbReference type="Pfam" id="PF00440">
    <property type="entry name" value="TetR_N"/>
    <property type="match status" value="1"/>
</dbReference>
<gene>
    <name evidence="4" type="ORF">GCM10025760_26320</name>
</gene>
<evidence type="ECO:0000313" key="4">
    <source>
        <dbReference type="EMBL" id="GAA5094770.1"/>
    </source>
</evidence>
<evidence type="ECO:0000256" key="1">
    <source>
        <dbReference type="ARBA" id="ARBA00023125"/>
    </source>
</evidence>
<dbReference type="PROSITE" id="PS50977">
    <property type="entry name" value="HTH_TETR_2"/>
    <property type="match status" value="1"/>
</dbReference>
<dbReference type="InterPro" id="IPR001647">
    <property type="entry name" value="HTH_TetR"/>
</dbReference>
<dbReference type="PANTHER" id="PTHR30055:SF226">
    <property type="entry name" value="HTH-TYPE TRANSCRIPTIONAL REGULATOR PKSA"/>
    <property type="match status" value="1"/>
</dbReference>
<comment type="caution">
    <text evidence="4">The sequence shown here is derived from an EMBL/GenBank/DDBJ whole genome shotgun (WGS) entry which is preliminary data.</text>
</comment>
<dbReference type="Proteomes" id="UP001501407">
    <property type="component" value="Unassembled WGS sequence"/>
</dbReference>
<dbReference type="SUPFAM" id="SSF46689">
    <property type="entry name" value="Homeodomain-like"/>
    <property type="match status" value="1"/>
</dbReference>
<feature type="domain" description="HTH tetR-type" evidence="3">
    <location>
        <begin position="64"/>
        <end position="124"/>
    </location>
</feature>
<evidence type="ECO:0000313" key="5">
    <source>
        <dbReference type="Proteomes" id="UP001501407"/>
    </source>
</evidence>
<feature type="DNA-binding region" description="H-T-H motif" evidence="2">
    <location>
        <begin position="87"/>
        <end position="106"/>
    </location>
</feature>
<protein>
    <recommendedName>
        <fullName evidence="3">HTH tetR-type domain-containing protein</fullName>
    </recommendedName>
</protein>
<accession>A0ABP9MCS2</accession>
<reference evidence="5" key="1">
    <citation type="journal article" date="2019" name="Int. J. Syst. Evol. Microbiol.">
        <title>The Global Catalogue of Microorganisms (GCM) 10K type strain sequencing project: providing services to taxonomists for standard genome sequencing and annotation.</title>
        <authorList>
            <consortium name="The Broad Institute Genomics Platform"/>
            <consortium name="The Broad Institute Genome Sequencing Center for Infectious Disease"/>
            <person name="Wu L."/>
            <person name="Ma J."/>
        </authorList>
    </citation>
    <scope>NUCLEOTIDE SEQUENCE [LARGE SCALE GENOMIC DNA]</scope>
    <source>
        <strain evidence="5">JCM 18959</strain>
    </source>
</reference>
<dbReference type="PRINTS" id="PR00455">
    <property type="entry name" value="HTHTETR"/>
</dbReference>
<sequence length="281" mass="30696">MGVIFTVNARVPGCSTGLTRVRRSENTERVTDAAPRAGRRIRLSPEMSDTAAASAAPHPMTGAGAARAAVVAAALELFAEQGFDQTSVEQIAQAAGVSRSTFFRQFGGKDDVVFTDHEVLLDRLREFLAQPHRDPWAAVCEASLFVYAHFAADPELARRRYTVVRGVPALRDREIVTVFRYERLFDEYLRASLPGLDPLDAVGFSALVTAIHNHVLRRLIRGPKKVPVSVLKAALDDARRRFGVLPDGDADPAADQVVVAVFPRGMPTAELARRLQAQLDD</sequence>
<evidence type="ECO:0000256" key="2">
    <source>
        <dbReference type="PROSITE-ProRule" id="PRU00335"/>
    </source>
</evidence>
<dbReference type="PANTHER" id="PTHR30055">
    <property type="entry name" value="HTH-TYPE TRANSCRIPTIONAL REGULATOR RUTR"/>
    <property type="match status" value="1"/>
</dbReference>
<name>A0ABP9MCS2_9MICO</name>
<evidence type="ECO:0000259" key="3">
    <source>
        <dbReference type="PROSITE" id="PS50977"/>
    </source>
</evidence>
<dbReference type="Gene3D" id="1.10.357.10">
    <property type="entry name" value="Tetracycline Repressor, domain 2"/>
    <property type="match status" value="1"/>
</dbReference>